<reference evidence="1" key="1">
    <citation type="submission" date="2020-03" db="EMBL/GenBank/DDBJ databases">
        <title>Draft sequencing of Calidifontibacter sp. DB0510.</title>
        <authorList>
            <person name="Kim D.-U."/>
        </authorList>
    </citation>
    <scope>NUCLEOTIDE SEQUENCE</scope>
    <source>
        <strain evidence="1">DB0510</strain>
    </source>
</reference>
<gene>
    <name evidence="1" type="ORF">G9U51_10665</name>
</gene>
<proteinExistence type="predicted"/>
<sequence length="77" mass="8862">MSTVEITESARRHGVRDADIRHAVRHLLRQWPMDDGFTMIVGPAQDGQLLEIGVNANDVIIHAMRARRKYLEGREQR</sequence>
<keyword evidence="2" id="KW-1185">Reference proteome</keyword>
<evidence type="ECO:0000313" key="2">
    <source>
        <dbReference type="Proteomes" id="UP000744769"/>
    </source>
</evidence>
<accession>A0A967EF25</accession>
<dbReference type="EMBL" id="JAAOIV010000007">
    <property type="protein sequence ID" value="NHN56236.1"/>
    <property type="molecule type" value="Genomic_DNA"/>
</dbReference>
<dbReference type="AlphaFoldDB" id="A0A967EF25"/>
<protein>
    <submittedName>
        <fullName evidence="1">Uncharacterized protein</fullName>
    </submittedName>
</protein>
<dbReference type="Proteomes" id="UP000744769">
    <property type="component" value="Unassembled WGS sequence"/>
</dbReference>
<name>A0A967EF25_9MICO</name>
<organism evidence="1 2">
    <name type="scientific">Metallococcus carri</name>
    <dbReference type="NCBI Taxonomy" id="1656884"/>
    <lineage>
        <taxon>Bacteria</taxon>
        <taxon>Bacillati</taxon>
        <taxon>Actinomycetota</taxon>
        <taxon>Actinomycetes</taxon>
        <taxon>Micrococcales</taxon>
        <taxon>Dermacoccaceae</taxon>
        <taxon>Metallococcus</taxon>
    </lineage>
</organism>
<comment type="caution">
    <text evidence="1">The sequence shown here is derived from an EMBL/GenBank/DDBJ whole genome shotgun (WGS) entry which is preliminary data.</text>
</comment>
<evidence type="ECO:0000313" key="1">
    <source>
        <dbReference type="EMBL" id="NHN56236.1"/>
    </source>
</evidence>